<comment type="caution">
    <text evidence="1">The sequence shown here is derived from an EMBL/GenBank/DDBJ whole genome shotgun (WGS) entry which is preliminary data.</text>
</comment>
<dbReference type="EMBL" id="CAJOBG010011185">
    <property type="protein sequence ID" value="CAF4283251.1"/>
    <property type="molecule type" value="Genomic_DNA"/>
</dbReference>
<feature type="non-terminal residue" evidence="1">
    <location>
        <position position="53"/>
    </location>
</feature>
<accession>A0A820GNW2</accession>
<dbReference type="Proteomes" id="UP000663866">
    <property type="component" value="Unassembled WGS sequence"/>
</dbReference>
<dbReference type="AlphaFoldDB" id="A0A820GNW2"/>
<evidence type="ECO:0000313" key="1">
    <source>
        <dbReference type="EMBL" id="CAF4280175.1"/>
    </source>
</evidence>
<dbReference type="EMBL" id="CAJOBG010010511">
    <property type="protein sequence ID" value="CAF4280175.1"/>
    <property type="molecule type" value="Genomic_DNA"/>
</dbReference>
<gene>
    <name evidence="1" type="ORF">OVN521_LOCUS30542</name>
    <name evidence="2" type="ORF">OVN521_LOCUS30650</name>
</gene>
<feature type="non-terminal residue" evidence="1">
    <location>
        <position position="1"/>
    </location>
</feature>
<evidence type="ECO:0000313" key="3">
    <source>
        <dbReference type="Proteomes" id="UP000663866"/>
    </source>
</evidence>
<sequence>NQQSIGFTRLIDIKDAEKHWTSLEKEMRLIFPDTEEIHSRTSISSVSNESSKA</sequence>
<keyword evidence="3" id="KW-1185">Reference proteome</keyword>
<evidence type="ECO:0000313" key="2">
    <source>
        <dbReference type="EMBL" id="CAF4283251.1"/>
    </source>
</evidence>
<name>A0A820GNW2_9BILA</name>
<proteinExistence type="predicted"/>
<reference evidence="1" key="1">
    <citation type="submission" date="2021-02" db="EMBL/GenBank/DDBJ databases">
        <authorList>
            <person name="Nowell W R."/>
        </authorList>
    </citation>
    <scope>NUCLEOTIDE SEQUENCE</scope>
</reference>
<protein>
    <submittedName>
        <fullName evidence="1">Uncharacterized protein</fullName>
    </submittedName>
</protein>
<organism evidence="1 3">
    <name type="scientific">Rotaria magnacalcarata</name>
    <dbReference type="NCBI Taxonomy" id="392030"/>
    <lineage>
        <taxon>Eukaryota</taxon>
        <taxon>Metazoa</taxon>
        <taxon>Spiralia</taxon>
        <taxon>Gnathifera</taxon>
        <taxon>Rotifera</taxon>
        <taxon>Eurotatoria</taxon>
        <taxon>Bdelloidea</taxon>
        <taxon>Philodinida</taxon>
        <taxon>Philodinidae</taxon>
        <taxon>Rotaria</taxon>
    </lineage>
</organism>